<organism evidence="7 8">
    <name type="scientific">Paenibacillus nasutitermitis</name>
    <dbReference type="NCBI Taxonomy" id="1652958"/>
    <lineage>
        <taxon>Bacteria</taxon>
        <taxon>Bacillati</taxon>
        <taxon>Bacillota</taxon>
        <taxon>Bacilli</taxon>
        <taxon>Bacillales</taxon>
        <taxon>Paenibacillaceae</taxon>
        <taxon>Paenibacillus</taxon>
    </lineage>
</organism>
<dbReference type="InterPro" id="IPR013783">
    <property type="entry name" value="Ig-like_fold"/>
</dbReference>
<evidence type="ECO:0000313" key="8">
    <source>
        <dbReference type="Proteomes" id="UP000612456"/>
    </source>
</evidence>
<evidence type="ECO:0000259" key="5">
    <source>
        <dbReference type="Pfam" id="PF03442"/>
    </source>
</evidence>
<evidence type="ECO:0000259" key="6">
    <source>
        <dbReference type="Pfam" id="PF22888"/>
    </source>
</evidence>
<accession>A0A916Z7G2</accession>
<feature type="domain" description="FIMAH" evidence="6">
    <location>
        <begin position="729"/>
        <end position="801"/>
    </location>
</feature>
<comment type="caution">
    <text evidence="7">The sequence shown here is derived from an EMBL/GenBank/DDBJ whole genome shotgun (WGS) entry which is preliminary data.</text>
</comment>
<dbReference type="EMBL" id="BMHP01000003">
    <property type="protein sequence ID" value="GGD80169.1"/>
    <property type="molecule type" value="Genomic_DNA"/>
</dbReference>
<sequence length="805" mass="88405">MQWKFRPIGTAAVLAILCVILSLTHLDRTEAASTPLEYDFSKIGLMYSNGVDQQPTSHSHHLRLIGDQKTVSPVVYGTAFISRIYSTLNAPVRSFQFDVPENGLYTISLKGALSIDGGYADIFLDTDEQQDGGIKIISDFDFHKHPEDSSYRTIESADKHILSEGSHTITFKVKGKSVGDGAIHMLPNMLILTPVEESPETLELNFKDLSLTDPTTGWYLTKLNPGDYPRVAIKSYGIELGSSTRVPLRSFSFVIEQAGLYEIDFTGNLISGSAGMADIYLDTDINEAGGTKVVDSFDFAEVDYGPLKTVASPKAVYLSEGLHKFTFKLLRDGAGTTVGYIYPHSFLLTKLENSVSPAVVAFDTAQPQDVVFALDTHADAILLGIRNGSELLQGDIDYSIDNGIVTVKKEYLLNQAQGELLLTFDFTNKNDPFAQIDIIDSTPTAEPNIVYFNKNETVQSDIAIQIKSNGYTFQRIRQGTKSLIRDRDYTVSSHEIVLNKDYLRTLDVGTVQLNLDFIGINGPVIEVIITDTSSKISPERVGFAKGSFMQSDISITLHPNGAAELTDIVNGNQALVRDVDYSQSGNNILLKKQYVSALAAGTARLTFVMSDGSRPALLVYIVDAEPAVAEITALSAEAVADTVTVEGTIDSGANQQITMTVHDPNGQMDFIGQTVSGENGQFLFSYTKSRHIQGTYIVVVGGEQVAYPSETTFTYSYEIPMTTTMMLDLLDEYRGEIYSEATYYLLKLHLVVIGHYEQQGEAGKVVKHMEAFKLLLGQLNTHQIISEQAYNAMTTATDTLIGQWR</sequence>
<dbReference type="InterPro" id="IPR014756">
    <property type="entry name" value="Ig_E-set"/>
</dbReference>
<feature type="domain" description="Carbohydrate binding X2" evidence="5">
    <location>
        <begin position="536"/>
        <end position="617"/>
    </location>
</feature>
<name>A0A916Z7G2_9BACL</name>
<keyword evidence="8" id="KW-1185">Reference proteome</keyword>
<dbReference type="AlphaFoldDB" id="A0A916Z7G2"/>
<dbReference type="Proteomes" id="UP000612456">
    <property type="component" value="Unassembled WGS sequence"/>
</dbReference>
<evidence type="ECO:0000256" key="1">
    <source>
        <dbReference type="ARBA" id="ARBA00022729"/>
    </source>
</evidence>
<keyword evidence="2" id="KW-0136">Cellulose degradation</keyword>
<protein>
    <submittedName>
        <fullName evidence="7">Uncharacterized protein</fullName>
    </submittedName>
</protein>
<dbReference type="SUPFAM" id="SSF81296">
    <property type="entry name" value="E set domains"/>
    <property type="match status" value="3"/>
</dbReference>
<feature type="domain" description="Carbohydrate binding X2" evidence="5">
    <location>
        <begin position="447"/>
        <end position="522"/>
    </location>
</feature>
<dbReference type="Gene3D" id="2.60.120.260">
    <property type="entry name" value="Galactose-binding domain-like"/>
    <property type="match status" value="1"/>
</dbReference>
<dbReference type="InterPro" id="IPR054470">
    <property type="entry name" value="FIMAH_dom"/>
</dbReference>
<dbReference type="InterPro" id="IPR005102">
    <property type="entry name" value="Carbo-bd_X2"/>
</dbReference>
<dbReference type="GO" id="GO:0030245">
    <property type="term" value="P:cellulose catabolic process"/>
    <property type="evidence" value="ECO:0007669"/>
    <property type="project" value="UniProtKB-KW"/>
</dbReference>
<evidence type="ECO:0000256" key="4">
    <source>
        <dbReference type="ARBA" id="ARBA00023326"/>
    </source>
</evidence>
<keyword evidence="1" id="KW-0732">Signal</keyword>
<keyword evidence="4" id="KW-0624">Polysaccharide degradation</keyword>
<dbReference type="RefSeq" id="WP_188994745.1">
    <property type="nucleotide sequence ID" value="NZ_BMHP01000003.1"/>
</dbReference>
<reference evidence="7" key="1">
    <citation type="journal article" date="2014" name="Int. J. Syst. Evol. Microbiol.">
        <title>Complete genome sequence of Corynebacterium casei LMG S-19264T (=DSM 44701T), isolated from a smear-ripened cheese.</title>
        <authorList>
            <consortium name="US DOE Joint Genome Institute (JGI-PGF)"/>
            <person name="Walter F."/>
            <person name="Albersmeier A."/>
            <person name="Kalinowski J."/>
            <person name="Ruckert C."/>
        </authorList>
    </citation>
    <scope>NUCLEOTIDE SEQUENCE</scope>
    <source>
        <strain evidence="7">CGMCC 1.15178</strain>
    </source>
</reference>
<proteinExistence type="predicted"/>
<dbReference type="Pfam" id="PF03442">
    <property type="entry name" value="CBM_X2"/>
    <property type="match status" value="3"/>
</dbReference>
<gene>
    <name evidence="7" type="ORF">GCM10010911_42860</name>
</gene>
<evidence type="ECO:0000256" key="3">
    <source>
        <dbReference type="ARBA" id="ARBA00023277"/>
    </source>
</evidence>
<dbReference type="Gene3D" id="2.60.40.10">
    <property type="entry name" value="Immunoglobulins"/>
    <property type="match status" value="3"/>
</dbReference>
<evidence type="ECO:0000313" key="7">
    <source>
        <dbReference type="EMBL" id="GGD80169.1"/>
    </source>
</evidence>
<feature type="domain" description="Carbohydrate binding X2" evidence="5">
    <location>
        <begin position="355"/>
        <end position="433"/>
    </location>
</feature>
<dbReference type="Pfam" id="PF22888">
    <property type="entry name" value="FIMAH"/>
    <property type="match status" value="1"/>
</dbReference>
<reference evidence="7" key="2">
    <citation type="submission" date="2020-09" db="EMBL/GenBank/DDBJ databases">
        <authorList>
            <person name="Sun Q."/>
            <person name="Zhou Y."/>
        </authorList>
    </citation>
    <scope>NUCLEOTIDE SEQUENCE</scope>
    <source>
        <strain evidence="7">CGMCC 1.15178</strain>
    </source>
</reference>
<keyword evidence="3" id="KW-0119">Carbohydrate metabolism</keyword>
<evidence type="ECO:0000256" key="2">
    <source>
        <dbReference type="ARBA" id="ARBA00023001"/>
    </source>
</evidence>